<accession>A0A101I223</accession>
<proteinExistence type="predicted"/>
<reference evidence="3" key="1">
    <citation type="journal article" date="2015" name="MBio">
        <title>Genome-Resolved Metagenomic Analysis Reveals Roles for Candidate Phyla and Other Microbial Community Members in Biogeochemical Transformations in Oil Reservoirs.</title>
        <authorList>
            <person name="Hu P."/>
            <person name="Tom L."/>
            <person name="Singh A."/>
            <person name="Thomas B.C."/>
            <person name="Baker B.J."/>
            <person name="Piceno Y.M."/>
            <person name="Andersen G.L."/>
            <person name="Banfield J.F."/>
        </authorList>
    </citation>
    <scope>NUCLEOTIDE SEQUENCE [LARGE SCALE GENOMIC DNA]</scope>
</reference>
<protein>
    <submittedName>
        <fullName evidence="2">Uncharacterized protein</fullName>
    </submittedName>
</protein>
<dbReference type="Pfam" id="PF13414">
    <property type="entry name" value="TPR_11"/>
    <property type="match status" value="1"/>
</dbReference>
<name>A0A101I223_UNCT6</name>
<dbReference type="SUPFAM" id="SSF48452">
    <property type="entry name" value="TPR-like"/>
    <property type="match status" value="1"/>
</dbReference>
<feature type="repeat" description="TPR" evidence="1">
    <location>
        <begin position="17"/>
        <end position="50"/>
    </location>
</feature>
<dbReference type="PROSITE" id="PS50005">
    <property type="entry name" value="TPR"/>
    <property type="match status" value="1"/>
</dbReference>
<dbReference type="AlphaFoldDB" id="A0A101I223"/>
<sequence>MVLILIFVRGESSKDESKKHFEKGNEYYIKGLYEEAEKELRETIRINPDDADAHNNLGVLLYK</sequence>
<dbReference type="EMBL" id="LGGX01000010">
    <property type="protein sequence ID" value="KUK86954.1"/>
    <property type="molecule type" value="Genomic_DNA"/>
</dbReference>
<gene>
    <name evidence="2" type="ORF">XE03_1172</name>
</gene>
<dbReference type="InterPro" id="IPR011990">
    <property type="entry name" value="TPR-like_helical_dom_sf"/>
</dbReference>
<organism evidence="2 3">
    <name type="scientific">candidate division TA06 bacterium 34_109</name>
    <dbReference type="NCBI Taxonomy" id="1635277"/>
    <lineage>
        <taxon>Bacteria</taxon>
        <taxon>Bacteria division TA06</taxon>
    </lineage>
</organism>
<evidence type="ECO:0000313" key="2">
    <source>
        <dbReference type="EMBL" id="KUK86954.1"/>
    </source>
</evidence>
<dbReference type="Gene3D" id="1.25.40.10">
    <property type="entry name" value="Tetratricopeptide repeat domain"/>
    <property type="match status" value="1"/>
</dbReference>
<evidence type="ECO:0000256" key="1">
    <source>
        <dbReference type="PROSITE-ProRule" id="PRU00339"/>
    </source>
</evidence>
<evidence type="ECO:0000313" key="3">
    <source>
        <dbReference type="Proteomes" id="UP000053467"/>
    </source>
</evidence>
<keyword evidence="1" id="KW-0802">TPR repeat</keyword>
<dbReference type="Proteomes" id="UP000053467">
    <property type="component" value="Unassembled WGS sequence"/>
</dbReference>
<dbReference type="InterPro" id="IPR019734">
    <property type="entry name" value="TPR_rpt"/>
</dbReference>
<comment type="caution">
    <text evidence="2">The sequence shown here is derived from an EMBL/GenBank/DDBJ whole genome shotgun (WGS) entry which is preliminary data.</text>
</comment>